<keyword evidence="16" id="KW-1185">Reference proteome</keyword>
<dbReference type="InterPro" id="IPR005644">
    <property type="entry name" value="NolW-like"/>
</dbReference>
<comment type="caution">
    <text evidence="15">The sequence shown here is derived from an EMBL/GenBank/DDBJ whole genome shotgun (WGS) entry which is preliminary data.</text>
</comment>
<dbReference type="GO" id="GO:0015627">
    <property type="term" value="C:type II protein secretion system complex"/>
    <property type="evidence" value="ECO:0007669"/>
    <property type="project" value="InterPro"/>
</dbReference>
<dbReference type="Gene3D" id="3.30.1370.120">
    <property type="match status" value="3"/>
</dbReference>
<evidence type="ECO:0000256" key="6">
    <source>
        <dbReference type="ARBA" id="ARBA00022729"/>
    </source>
</evidence>
<dbReference type="Pfam" id="PF03958">
    <property type="entry name" value="Secretin_N"/>
    <property type="match status" value="3"/>
</dbReference>
<dbReference type="InterPro" id="IPR011990">
    <property type="entry name" value="TPR-like_helical_dom_sf"/>
</dbReference>
<dbReference type="InterPro" id="IPR038591">
    <property type="entry name" value="NolW-like_sf"/>
</dbReference>
<dbReference type="Pfam" id="PF00263">
    <property type="entry name" value="Secretin"/>
    <property type="match status" value="1"/>
</dbReference>
<evidence type="ECO:0000256" key="10">
    <source>
        <dbReference type="PROSITE-ProRule" id="PRU00339"/>
    </source>
</evidence>
<dbReference type="AlphaFoldDB" id="A0A444IYN6"/>
<dbReference type="Gene3D" id="1.25.40.10">
    <property type="entry name" value="Tetratricopeptide repeat domain"/>
    <property type="match status" value="1"/>
</dbReference>
<dbReference type="Pfam" id="PF21305">
    <property type="entry name" value="type_II_gspD_N0"/>
    <property type="match status" value="1"/>
</dbReference>
<keyword evidence="8" id="KW-0472">Membrane</keyword>
<dbReference type="PRINTS" id="PR00811">
    <property type="entry name" value="BCTERIALGSPD"/>
</dbReference>
<keyword evidence="3 11" id="KW-0813">Transport</keyword>
<keyword evidence="7" id="KW-0653">Protein transport</keyword>
<comment type="subcellular location">
    <subcellularLocation>
        <location evidence="1 11">Cell outer membrane</location>
    </subcellularLocation>
</comment>
<feature type="domain" description="GspD-like N0" evidence="14">
    <location>
        <begin position="44"/>
        <end position="113"/>
    </location>
</feature>
<keyword evidence="4" id="KW-1134">Transmembrane beta strand</keyword>
<evidence type="ECO:0000259" key="13">
    <source>
        <dbReference type="Pfam" id="PF03958"/>
    </source>
</evidence>
<evidence type="ECO:0000313" key="16">
    <source>
        <dbReference type="Proteomes" id="UP000287853"/>
    </source>
</evidence>
<dbReference type="GO" id="GO:0015628">
    <property type="term" value="P:protein secretion by the type II secretion system"/>
    <property type="evidence" value="ECO:0007669"/>
    <property type="project" value="InterPro"/>
</dbReference>
<feature type="domain" description="NolW-like" evidence="13">
    <location>
        <begin position="141"/>
        <end position="200"/>
    </location>
</feature>
<comment type="similarity">
    <text evidence="2">Belongs to the bacterial secretin family. GSP D subfamily.</text>
</comment>
<dbReference type="GO" id="GO:0009279">
    <property type="term" value="C:cell outer membrane"/>
    <property type="evidence" value="ECO:0007669"/>
    <property type="project" value="UniProtKB-SubCell"/>
</dbReference>
<evidence type="ECO:0000256" key="11">
    <source>
        <dbReference type="RuleBase" id="RU004004"/>
    </source>
</evidence>
<dbReference type="PROSITE" id="PS50005">
    <property type="entry name" value="TPR"/>
    <property type="match status" value="2"/>
</dbReference>
<evidence type="ECO:0000256" key="2">
    <source>
        <dbReference type="ARBA" id="ARBA00006980"/>
    </source>
</evidence>
<name>A0A444IYN6_9BACT</name>
<keyword evidence="5" id="KW-0812">Transmembrane</keyword>
<sequence length="755" mass="83379">MKISLSLLRIVCITLPLFLFIYLPNCSAETADQNEDNGQQYVTIDFNDVDINIFIKYISELTGKNFIVDRTVKGKVTILSPTRMTVEDAYRVFESVLEVHGFTTVPSGPVTKIVPSVQARSKSIPTVRDGEKTSSSDKVVTRIISMKHSDPAELKKILTPLLSKTSNVIAHSQSGMMILTDVRSNIKRLIEIIKEIDVPSVGEDLVIIPLQYASVADVGKSISQLFVQSTRTRKRSSSSSPNIKIIPYERTNSLIVFAPTAEIKKLRSLLEQLDTEAPRGGGKIHVYYLQHANAEELVKVLSSLPTKQAKTTSKNTKAEAAKAPPLSTDLQITADPETNSLIITAPKEEYLILEEIIKKLDIPRRMVYLEALIMEVSIAKEFQLGVEWGGLGSFHDETGTLGSGFTNNNFGLLQGIDSGVAGMADGATLGILKKGVEIGGVYFPDIGAVVNAFKTDSDINIIATPQVLTTDNKEASITVGQNVPYITSKNTSETGSTQDYTNYEYKDVGTTLKITPQINQANLLRLEIGVEVTRLKSEAGGATPTTYKRSADTTVVVHNEEIVVIGGMIGQDITSGDYKVPLLGDIPGLGWLFKTHEDRDNKTNMFIFIMPRIVESSPELADIYQHKQDIMENALEGAGDVPEQILQVTPNQEHVFAFIDLGFAKLQQKKYLEAKGYFQQALKIQPDNPYALINMGIIYEHEKQFTKAAEIYQQVLDFADSHEDSAEADHTHEDQALLNTARENLRKLRREGVKK</sequence>
<keyword evidence="9" id="KW-0998">Cell outer membrane</keyword>
<dbReference type="SUPFAM" id="SSF48452">
    <property type="entry name" value="TPR-like"/>
    <property type="match status" value="1"/>
</dbReference>
<evidence type="ECO:0000313" key="15">
    <source>
        <dbReference type="EMBL" id="RWX45872.1"/>
    </source>
</evidence>
<keyword evidence="10" id="KW-0802">TPR repeat</keyword>
<evidence type="ECO:0000256" key="1">
    <source>
        <dbReference type="ARBA" id="ARBA00004442"/>
    </source>
</evidence>
<organism evidence="15 16">
    <name type="scientific">Candidatus Electrothrix aarhusensis</name>
    <dbReference type="NCBI Taxonomy" id="1859131"/>
    <lineage>
        <taxon>Bacteria</taxon>
        <taxon>Pseudomonadati</taxon>
        <taxon>Thermodesulfobacteriota</taxon>
        <taxon>Desulfobulbia</taxon>
        <taxon>Desulfobulbales</taxon>
        <taxon>Desulfobulbaceae</taxon>
        <taxon>Candidatus Electrothrix</taxon>
    </lineage>
</organism>
<evidence type="ECO:0000256" key="8">
    <source>
        <dbReference type="ARBA" id="ARBA00023136"/>
    </source>
</evidence>
<dbReference type="InterPro" id="IPR013356">
    <property type="entry name" value="T2SS_GspD"/>
</dbReference>
<dbReference type="InterPro" id="IPR050810">
    <property type="entry name" value="Bact_Secretion_Sys_Channel"/>
</dbReference>
<gene>
    <name evidence="15" type="ORF">H206_00727</name>
</gene>
<feature type="repeat" description="TPR" evidence="10">
    <location>
        <begin position="689"/>
        <end position="722"/>
    </location>
</feature>
<dbReference type="NCBIfam" id="TIGR02517">
    <property type="entry name" value="type_II_gspD"/>
    <property type="match status" value="1"/>
</dbReference>
<evidence type="ECO:0000259" key="14">
    <source>
        <dbReference type="Pfam" id="PF21305"/>
    </source>
</evidence>
<proteinExistence type="inferred from homology"/>
<evidence type="ECO:0000256" key="7">
    <source>
        <dbReference type="ARBA" id="ARBA00022927"/>
    </source>
</evidence>
<dbReference type="PANTHER" id="PTHR30332:SF24">
    <property type="entry name" value="SECRETIN GSPD-RELATED"/>
    <property type="match status" value="1"/>
</dbReference>
<accession>A0A444IYN6</accession>
<evidence type="ECO:0000256" key="9">
    <source>
        <dbReference type="ARBA" id="ARBA00023237"/>
    </source>
</evidence>
<dbReference type="InterPro" id="IPR019734">
    <property type="entry name" value="TPR_rpt"/>
</dbReference>
<dbReference type="Pfam" id="PF14559">
    <property type="entry name" value="TPR_19"/>
    <property type="match status" value="1"/>
</dbReference>
<feature type="domain" description="Type II/III secretion system secretin-like" evidence="12">
    <location>
        <begin position="453"/>
        <end position="615"/>
    </location>
</feature>
<evidence type="ECO:0000256" key="3">
    <source>
        <dbReference type="ARBA" id="ARBA00022448"/>
    </source>
</evidence>
<reference evidence="15 16" key="1">
    <citation type="submission" date="2017-01" db="EMBL/GenBank/DDBJ databases">
        <title>The cable genome- insights into the physiology and evolution of filamentous bacteria capable of sulfide oxidation via long distance electron transfer.</title>
        <authorList>
            <person name="Schreiber L."/>
            <person name="Bjerg J.T."/>
            <person name="Boggild A."/>
            <person name="Van De Vossenberg J."/>
            <person name="Meysman F."/>
            <person name="Nielsen L.P."/>
            <person name="Schramm A."/>
            <person name="Kjeldsen K.U."/>
        </authorList>
    </citation>
    <scope>NUCLEOTIDE SEQUENCE [LARGE SCALE GENOMIC DNA]</scope>
    <source>
        <strain evidence="15">MCF</strain>
    </source>
</reference>
<feature type="domain" description="NolW-like" evidence="13">
    <location>
        <begin position="285"/>
        <end position="365"/>
    </location>
</feature>
<dbReference type="EMBL" id="MTKO01000071">
    <property type="protein sequence ID" value="RWX45872.1"/>
    <property type="molecule type" value="Genomic_DNA"/>
</dbReference>
<evidence type="ECO:0000256" key="5">
    <source>
        <dbReference type="ARBA" id="ARBA00022692"/>
    </source>
</evidence>
<evidence type="ECO:0000259" key="12">
    <source>
        <dbReference type="Pfam" id="PF00263"/>
    </source>
</evidence>
<feature type="repeat" description="TPR" evidence="10">
    <location>
        <begin position="655"/>
        <end position="688"/>
    </location>
</feature>
<evidence type="ECO:0000256" key="4">
    <source>
        <dbReference type="ARBA" id="ARBA00022452"/>
    </source>
</evidence>
<dbReference type="SMART" id="SM00028">
    <property type="entry name" value="TPR"/>
    <property type="match status" value="2"/>
</dbReference>
<dbReference type="InterPro" id="IPR049371">
    <property type="entry name" value="GspD-like_N0"/>
</dbReference>
<feature type="domain" description="NolW-like" evidence="13">
    <location>
        <begin position="207"/>
        <end position="277"/>
    </location>
</feature>
<dbReference type="Proteomes" id="UP000287853">
    <property type="component" value="Unassembled WGS sequence"/>
</dbReference>
<dbReference type="PANTHER" id="PTHR30332">
    <property type="entry name" value="PROBABLE GENERAL SECRETION PATHWAY PROTEIN D"/>
    <property type="match status" value="1"/>
</dbReference>
<keyword evidence="6" id="KW-0732">Signal</keyword>
<dbReference type="InterPro" id="IPR004846">
    <property type="entry name" value="T2SS/T3SS_dom"/>
</dbReference>
<dbReference type="InterPro" id="IPR001775">
    <property type="entry name" value="GspD/PilQ"/>
</dbReference>
<protein>
    <submittedName>
        <fullName evidence="15">General secretion pathway protein D</fullName>
    </submittedName>
</protein>